<keyword evidence="9" id="KW-0828">Tyrosine catabolism</keyword>
<evidence type="ECO:0000256" key="1">
    <source>
        <dbReference type="ARBA" id="ARBA00001913"/>
    </source>
</evidence>
<comment type="pathway">
    <text evidence="3">Amino-acid degradation; L-phenylalanine degradation; acetoacetate and fumarate from L-phenylalanine: step 6/6.</text>
</comment>
<feature type="binding site" evidence="12">
    <location>
        <position position="196"/>
    </location>
    <ligand>
        <name>substrate</name>
    </ligand>
</feature>
<accession>A0A919UTE5</accession>
<keyword evidence="10" id="KW-0585">Phenylalanine catabolism</keyword>
<evidence type="ECO:0000256" key="11">
    <source>
        <dbReference type="PIRSR" id="PIRSR605959-1"/>
    </source>
</evidence>
<keyword evidence="5 13" id="KW-0479">Metal-binding</keyword>
<organism evidence="16 17">
    <name type="scientific">Acrocarpospora phusangensis</name>
    <dbReference type="NCBI Taxonomy" id="1070424"/>
    <lineage>
        <taxon>Bacteria</taxon>
        <taxon>Bacillati</taxon>
        <taxon>Actinomycetota</taxon>
        <taxon>Actinomycetes</taxon>
        <taxon>Streptosporangiales</taxon>
        <taxon>Streptosporangiaceae</taxon>
        <taxon>Acrocarpospora</taxon>
    </lineage>
</organism>
<feature type="binding site" evidence="13">
    <location>
        <position position="213"/>
    </location>
    <ligand>
        <name>Mg(2+)</name>
        <dbReference type="ChEBI" id="CHEBI:18420"/>
    </ligand>
</feature>
<evidence type="ECO:0000256" key="12">
    <source>
        <dbReference type="PIRSR" id="PIRSR605959-2"/>
    </source>
</evidence>
<dbReference type="EMBL" id="BOOA01000147">
    <property type="protein sequence ID" value="GIH29673.1"/>
    <property type="molecule type" value="Genomic_DNA"/>
</dbReference>
<evidence type="ECO:0000256" key="8">
    <source>
        <dbReference type="ARBA" id="ARBA00022842"/>
    </source>
</evidence>
<evidence type="ECO:0000256" key="4">
    <source>
        <dbReference type="ARBA" id="ARBA00012094"/>
    </source>
</evidence>
<dbReference type="GO" id="GO:0004334">
    <property type="term" value="F:fumarylacetoacetase activity"/>
    <property type="evidence" value="ECO:0007669"/>
    <property type="project" value="UniProtKB-EC"/>
</dbReference>
<feature type="binding site" evidence="13">
    <location>
        <position position="189"/>
    </location>
    <ligand>
        <name>Mg(2+)</name>
        <dbReference type="ChEBI" id="CHEBI:18420"/>
    </ligand>
</feature>
<keyword evidence="6" id="KW-0378">Hydrolase</keyword>
<dbReference type="SUPFAM" id="SSF63433">
    <property type="entry name" value="Fumarylacetoacetate hydrolase, FAH, N-terminal domain"/>
    <property type="match status" value="1"/>
</dbReference>
<dbReference type="Pfam" id="PF09298">
    <property type="entry name" value="FAA_hydrolase_N"/>
    <property type="match status" value="1"/>
</dbReference>
<dbReference type="Gene3D" id="3.90.850.10">
    <property type="entry name" value="Fumarylacetoacetase-like, C-terminal domain"/>
    <property type="match status" value="1"/>
</dbReference>
<proteinExistence type="predicted"/>
<evidence type="ECO:0000256" key="5">
    <source>
        <dbReference type="ARBA" id="ARBA00022723"/>
    </source>
</evidence>
<dbReference type="PANTHER" id="PTHR43069:SF2">
    <property type="entry name" value="FUMARYLACETOACETASE"/>
    <property type="match status" value="1"/>
</dbReference>
<feature type="domain" description="Fumarylacetoacetase N-terminal" evidence="15">
    <location>
        <begin position="6"/>
        <end position="81"/>
    </location>
</feature>
<gene>
    <name evidence="16" type="ORF">Aph01nite_79830</name>
</gene>
<feature type="binding site" evidence="12">
    <location>
        <position position="200"/>
    </location>
    <ligand>
        <name>substrate</name>
    </ligand>
</feature>
<dbReference type="GO" id="GO:1902000">
    <property type="term" value="P:homogentisate catabolic process"/>
    <property type="evidence" value="ECO:0007669"/>
    <property type="project" value="TreeGrafter"/>
</dbReference>
<name>A0A919UTE5_9ACTN</name>
<sequence>MFGLDNLPYGVFDDRVGVRYGDQVLDLAAALDEDVFRAPSLNPFLALGRPAWQETRRRIQALLRAGTAHLIPLAEVELRLPFEVADYVDFYCSLEHASNLGRLFRPGEEPLKPNWRHLPVGYHGRAGTVVVSGTPVRRPYGQLGEGRFGPTEKLDIEAELGFVVGVGTAPGEQPGAFEDHVFGVTLVNDWSARDIQSWEYVPLGPFLGKSFATSVSPWVTPLEALEHCRVPGRAQEPEPLGYLKRTADWGLDLRLRVELNGRTVSEPPYRGMYWTPDQMLAHLTVNGATLRTGDLFASGTVSGPEDPGSFIELGRPFLADGDTVTISALTSGGMSLGEVSGTVT</sequence>
<dbReference type="InterPro" id="IPR005959">
    <property type="entry name" value="Fumarylacetoacetase"/>
</dbReference>
<comment type="cofactor">
    <cofactor evidence="2 13">
        <name>Mg(2+)</name>
        <dbReference type="ChEBI" id="CHEBI:18420"/>
    </cofactor>
</comment>
<evidence type="ECO:0000313" key="17">
    <source>
        <dbReference type="Proteomes" id="UP000640052"/>
    </source>
</evidence>
<feature type="active site" description="Proton acceptor" evidence="11">
    <location>
        <position position="96"/>
    </location>
</feature>
<feature type="binding site" evidence="13">
    <location>
        <position position="159"/>
    </location>
    <ligand>
        <name>Ca(2+)</name>
        <dbReference type="ChEBI" id="CHEBI:29108"/>
    </ligand>
</feature>
<protein>
    <recommendedName>
        <fullName evidence="4">fumarylacetoacetase</fullName>
        <ecNumber evidence="4">3.7.1.2</ecNumber>
    </recommendedName>
</protein>
<feature type="binding site" evidence="12">
    <location>
        <position position="300"/>
    </location>
    <ligand>
        <name>substrate</name>
    </ligand>
</feature>
<dbReference type="EC" id="3.7.1.2" evidence="4"/>
<dbReference type="InterPro" id="IPR015377">
    <property type="entry name" value="Fumarylacetoacetase_N"/>
</dbReference>
<dbReference type="GO" id="GO:0006572">
    <property type="term" value="P:L-tyrosine catabolic process"/>
    <property type="evidence" value="ECO:0007669"/>
    <property type="project" value="UniProtKB-KW"/>
</dbReference>
<feature type="binding site" evidence="13">
    <location>
        <position position="157"/>
    </location>
    <ligand>
        <name>Ca(2+)</name>
        <dbReference type="ChEBI" id="CHEBI:29108"/>
    </ligand>
</feature>
<evidence type="ECO:0000256" key="2">
    <source>
        <dbReference type="ARBA" id="ARBA00001946"/>
    </source>
</evidence>
<dbReference type="SUPFAM" id="SSF56529">
    <property type="entry name" value="FAH"/>
    <property type="match status" value="1"/>
</dbReference>
<dbReference type="AlphaFoldDB" id="A0A919UTE5"/>
<dbReference type="InterPro" id="IPR036462">
    <property type="entry name" value="Fumarylacetoacetase_N_sf"/>
</dbReference>
<dbReference type="Pfam" id="PF01557">
    <property type="entry name" value="FAA_hydrolase"/>
    <property type="match status" value="1"/>
</dbReference>
<comment type="cofactor">
    <cofactor evidence="1 13">
        <name>Ca(2+)</name>
        <dbReference type="ChEBI" id="CHEBI:29108"/>
    </cofactor>
</comment>
<keyword evidence="17" id="KW-1185">Reference proteome</keyword>
<feature type="domain" description="Fumarylacetoacetase-like C-terminal" evidence="14">
    <location>
        <begin position="88"/>
        <end position="343"/>
    </location>
</feature>
<evidence type="ECO:0000256" key="3">
    <source>
        <dbReference type="ARBA" id="ARBA00004782"/>
    </source>
</evidence>
<feature type="binding site" evidence="12">
    <location>
        <position position="105"/>
    </location>
    <ligand>
        <name>substrate</name>
    </ligand>
</feature>
<keyword evidence="8 13" id="KW-0460">Magnesium</keyword>
<dbReference type="RefSeq" id="WP_204046284.1">
    <property type="nucleotide sequence ID" value="NZ_BOOA01000147.1"/>
</dbReference>
<evidence type="ECO:0000313" key="16">
    <source>
        <dbReference type="EMBL" id="GIH29673.1"/>
    </source>
</evidence>
<evidence type="ECO:0000256" key="9">
    <source>
        <dbReference type="ARBA" id="ARBA00022878"/>
    </source>
</evidence>
<dbReference type="GO" id="GO:0046872">
    <property type="term" value="F:metal ion binding"/>
    <property type="evidence" value="ECO:0007669"/>
    <property type="project" value="UniProtKB-KW"/>
</dbReference>
<feature type="binding site" evidence="13">
    <location>
        <position position="189"/>
    </location>
    <ligand>
        <name>Ca(2+)</name>
        <dbReference type="ChEBI" id="CHEBI:29108"/>
    </ligand>
</feature>
<evidence type="ECO:0000256" key="6">
    <source>
        <dbReference type="ARBA" id="ARBA00022801"/>
    </source>
</evidence>
<comment type="caution">
    <text evidence="16">The sequence shown here is derived from an EMBL/GenBank/DDBJ whole genome shotgun (WGS) entry which is preliminary data.</text>
</comment>
<dbReference type="Proteomes" id="UP000640052">
    <property type="component" value="Unassembled WGS sequence"/>
</dbReference>
<feature type="binding site" evidence="13">
    <location>
        <position position="209"/>
    </location>
    <ligand>
        <name>Mg(2+)</name>
        <dbReference type="ChEBI" id="CHEBI:18420"/>
    </ligand>
</feature>
<dbReference type="PANTHER" id="PTHR43069">
    <property type="entry name" value="FUMARYLACETOACETASE"/>
    <property type="match status" value="1"/>
</dbReference>
<evidence type="ECO:0000256" key="13">
    <source>
        <dbReference type="PIRSR" id="PIRSR605959-3"/>
    </source>
</evidence>
<keyword evidence="7 13" id="KW-0106">Calcium</keyword>
<evidence type="ECO:0000256" key="7">
    <source>
        <dbReference type="ARBA" id="ARBA00022837"/>
    </source>
</evidence>
<feature type="binding site" evidence="13">
    <location>
        <position position="89"/>
    </location>
    <ligand>
        <name>Ca(2+)</name>
        <dbReference type="ChEBI" id="CHEBI:29108"/>
    </ligand>
</feature>
<evidence type="ECO:0000259" key="15">
    <source>
        <dbReference type="Pfam" id="PF09298"/>
    </source>
</evidence>
<reference evidence="16" key="1">
    <citation type="submission" date="2021-01" db="EMBL/GenBank/DDBJ databases">
        <title>Whole genome shotgun sequence of Acrocarpospora phusangensis NBRC 108782.</title>
        <authorList>
            <person name="Komaki H."/>
            <person name="Tamura T."/>
        </authorList>
    </citation>
    <scope>NUCLEOTIDE SEQUENCE</scope>
    <source>
        <strain evidence="16">NBRC 108782</strain>
    </source>
</reference>
<dbReference type="Gene3D" id="2.30.30.230">
    <property type="entry name" value="Fumarylacetoacetase, N-terminal domain"/>
    <property type="match status" value="1"/>
</dbReference>
<evidence type="ECO:0000256" key="10">
    <source>
        <dbReference type="ARBA" id="ARBA00023232"/>
    </source>
</evidence>
<dbReference type="InterPro" id="IPR036663">
    <property type="entry name" value="Fumarylacetoacetase_C_sf"/>
</dbReference>
<dbReference type="InterPro" id="IPR011234">
    <property type="entry name" value="Fumarylacetoacetase-like_C"/>
</dbReference>
<dbReference type="GO" id="GO:0006559">
    <property type="term" value="P:L-phenylalanine catabolic process"/>
    <property type="evidence" value="ECO:0007669"/>
    <property type="project" value="UniProtKB-KW"/>
</dbReference>
<feature type="binding site" evidence="12">
    <location>
        <position position="91"/>
    </location>
    <ligand>
        <name>substrate</name>
    </ligand>
</feature>
<evidence type="ECO:0000259" key="14">
    <source>
        <dbReference type="Pfam" id="PF01557"/>
    </source>
</evidence>